<dbReference type="RefSeq" id="WP_112786357.1">
    <property type="nucleotide sequence ID" value="NZ_CP030041.1"/>
</dbReference>
<dbReference type="Proteomes" id="UP000248688">
    <property type="component" value="Chromosome"/>
</dbReference>
<evidence type="ECO:0000313" key="2">
    <source>
        <dbReference type="EMBL" id="AWW32985.1"/>
    </source>
</evidence>
<name>A0A2Z4IPY8_9BACT</name>
<gene>
    <name evidence="2" type="ORF">DN752_24260</name>
</gene>
<accession>A0A2Z4IPY8</accession>
<sequence>MADSNEFLGTGWSFPPEFTKESGRLKTTTGVEDINQSLEILFGTKLGERIMQPTYGCNLDELLFSSMNRTLKTYVTELIKNAILYHEPRIETEKIDITQGDELKGELLIHLHYRVRATNARNNMVYPFYIEEGTDISR</sequence>
<protein>
    <recommendedName>
        <fullName evidence="1">IraD/Gp25-like domain-containing protein</fullName>
    </recommendedName>
</protein>
<dbReference type="EMBL" id="CP030041">
    <property type="protein sequence ID" value="AWW32985.1"/>
    <property type="molecule type" value="Genomic_DNA"/>
</dbReference>
<dbReference type="Gene3D" id="3.10.450.40">
    <property type="match status" value="1"/>
</dbReference>
<feature type="domain" description="IraD/Gp25-like" evidence="1">
    <location>
        <begin position="30"/>
        <end position="119"/>
    </location>
</feature>
<dbReference type="OrthoDB" id="9802846at2"/>
<dbReference type="KEGG" id="est:DN752_24260"/>
<evidence type="ECO:0000259" key="1">
    <source>
        <dbReference type="Pfam" id="PF04965"/>
    </source>
</evidence>
<organism evidence="2 3">
    <name type="scientific">Echinicola strongylocentroti</name>
    <dbReference type="NCBI Taxonomy" id="1795355"/>
    <lineage>
        <taxon>Bacteria</taxon>
        <taxon>Pseudomonadati</taxon>
        <taxon>Bacteroidota</taxon>
        <taxon>Cytophagia</taxon>
        <taxon>Cytophagales</taxon>
        <taxon>Cyclobacteriaceae</taxon>
        <taxon>Echinicola</taxon>
    </lineage>
</organism>
<evidence type="ECO:0000313" key="3">
    <source>
        <dbReference type="Proteomes" id="UP000248688"/>
    </source>
</evidence>
<proteinExistence type="predicted"/>
<keyword evidence="3" id="KW-1185">Reference proteome</keyword>
<dbReference type="AlphaFoldDB" id="A0A2Z4IPY8"/>
<reference evidence="2 3" key="1">
    <citation type="submission" date="2018-06" db="EMBL/GenBank/DDBJ databases">
        <title>Echinicola strongylocentroti sp. nov., isolated from a sea urchin Strongylocentrotus intermedius.</title>
        <authorList>
            <person name="Bae S.S."/>
        </authorList>
    </citation>
    <scope>NUCLEOTIDE SEQUENCE [LARGE SCALE GENOMIC DNA]</scope>
    <source>
        <strain evidence="2 3">MEBiC08714</strain>
    </source>
</reference>
<dbReference type="SUPFAM" id="SSF160719">
    <property type="entry name" value="gpW/gp25-like"/>
    <property type="match status" value="1"/>
</dbReference>
<dbReference type="Pfam" id="PF04965">
    <property type="entry name" value="GPW_gp25"/>
    <property type="match status" value="1"/>
</dbReference>
<dbReference type="InterPro" id="IPR007048">
    <property type="entry name" value="IraD/Gp25-like"/>
</dbReference>